<keyword evidence="2" id="KW-0175">Coiled coil</keyword>
<evidence type="ECO:0000313" key="6">
    <source>
        <dbReference type="Proteomes" id="UP000762676"/>
    </source>
</evidence>
<evidence type="ECO:0000259" key="4">
    <source>
        <dbReference type="PROSITE" id="PS50157"/>
    </source>
</evidence>
<feature type="coiled-coil region" evidence="2">
    <location>
        <begin position="224"/>
        <end position="265"/>
    </location>
</feature>
<organism evidence="5 6">
    <name type="scientific">Elysia marginata</name>
    <dbReference type="NCBI Taxonomy" id="1093978"/>
    <lineage>
        <taxon>Eukaryota</taxon>
        <taxon>Metazoa</taxon>
        <taxon>Spiralia</taxon>
        <taxon>Lophotrochozoa</taxon>
        <taxon>Mollusca</taxon>
        <taxon>Gastropoda</taxon>
        <taxon>Heterobranchia</taxon>
        <taxon>Euthyneura</taxon>
        <taxon>Panpulmonata</taxon>
        <taxon>Sacoglossa</taxon>
        <taxon>Placobranchoidea</taxon>
        <taxon>Plakobranchidae</taxon>
        <taxon>Elysia</taxon>
    </lineage>
</organism>
<evidence type="ECO:0000313" key="5">
    <source>
        <dbReference type="EMBL" id="GFR93529.1"/>
    </source>
</evidence>
<dbReference type="Proteomes" id="UP000762676">
    <property type="component" value="Unassembled WGS sequence"/>
</dbReference>
<name>A0AAV4H6Y1_9GAST</name>
<sequence length="565" mass="62123">MHCPLCVKTDAYQDPVILKAHYRVKHVDKGIDFAGLKILRCVDQCDIVGIIKGEKRFKGAHWHCYRCRNGFNRRDEAIKHYKTHFRNPQTTFQIQITQDLNSPPEIRSHEDHHHGMQDNFGRVHNPMETIIRPAISQQAVQITEPNVLKTVANSIHHGKTLQKVKHEPLEKGDGSVGQGDEETIMIIQGTQLETALASHIIDSGDLGQLGKTAIDPNLSWEIRCRMEEEEKNMYKAKAEEYKIQVDLLKQQVTDLETQLAQQRQLCLHELLDVFASDDHAQKQAASEQVAKLLEHCQAFLPNTSLSVLRGNPGDSIHLQGQQQETGVHNLQQDDQASKGQSIPGLMHDFESSHDGCSEALVLSADEHAQKQHSTGGITDEYQVICTSAEGQVIMASTLDTGSATVRPEQDTDLDNPTTISIQPHSVDQPEQAAMFAEILGQSEQQRMEVQAVLPEMPPDPSDQTLDAGPALVPQGDGTGLMSTECLMEVVAANGLASLGQDMTAAVTNASGSDPHNQTQGTFMVTLDDGQGIIIQHSADASVHQEDSDGVNLQAKDGPNSKFFKA</sequence>
<evidence type="ECO:0000256" key="3">
    <source>
        <dbReference type="SAM" id="MobiDB-lite"/>
    </source>
</evidence>
<keyword evidence="6" id="KW-1185">Reference proteome</keyword>
<evidence type="ECO:0000256" key="1">
    <source>
        <dbReference type="PROSITE-ProRule" id="PRU00042"/>
    </source>
</evidence>
<keyword evidence="1" id="KW-0862">Zinc</keyword>
<accession>A0AAV4H6Y1</accession>
<dbReference type="AlphaFoldDB" id="A0AAV4H6Y1"/>
<feature type="domain" description="C2H2-type" evidence="4">
    <location>
        <begin position="62"/>
        <end position="89"/>
    </location>
</feature>
<feature type="region of interest" description="Disordered" evidence="3">
    <location>
        <begin position="325"/>
        <end position="350"/>
    </location>
</feature>
<dbReference type="PROSITE" id="PS00028">
    <property type="entry name" value="ZINC_FINGER_C2H2_1"/>
    <property type="match status" value="1"/>
</dbReference>
<feature type="region of interest" description="Disordered" evidence="3">
    <location>
        <begin position="540"/>
        <end position="565"/>
    </location>
</feature>
<gene>
    <name evidence="5" type="ORF">ElyMa_006227800</name>
</gene>
<dbReference type="PROSITE" id="PS50157">
    <property type="entry name" value="ZINC_FINGER_C2H2_2"/>
    <property type="match status" value="1"/>
</dbReference>
<protein>
    <submittedName>
        <fullName evidence="5">Protein TAPT1 homolog isoform X2</fullName>
    </submittedName>
</protein>
<feature type="compositionally biased region" description="Polar residues" evidence="3">
    <location>
        <begin position="325"/>
        <end position="340"/>
    </location>
</feature>
<reference evidence="5 6" key="1">
    <citation type="journal article" date="2021" name="Elife">
        <title>Chloroplast acquisition without the gene transfer in kleptoplastic sea slugs, Plakobranchus ocellatus.</title>
        <authorList>
            <person name="Maeda T."/>
            <person name="Takahashi S."/>
            <person name="Yoshida T."/>
            <person name="Shimamura S."/>
            <person name="Takaki Y."/>
            <person name="Nagai Y."/>
            <person name="Toyoda A."/>
            <person name="Suzuki Y."/>
            <person name="Arimoto A."/>
            <person name="Ishii H."/>
            <person name="Satoh N."/>
            <person name="Nishiyama T."/>
            <person name="Hasebe M."/>
            <person name="Maruyama T."/>
            <person name="Minagawa J."/>
            <person name="Obokata J."/>
            <person name="Shigenobu S."/>
        </authorList>
    </citation>
    <scope>NUCLEOTIDE SEQUENCE [LARGE SCALE GENOMIC DNA]</scope>
</reference>
<dbReference type="EMBL" id="BMAT01012505">
    <property type="protein sequence ID" value="GFR93529.1"/>
    <property type="molecule type" value="Genomic_DNA"/>
</dbReference>
<evidence type="ECO:0000256" key="2">
    <source>
        <dbReference type="SAM" id="Coils"/>
    </source>
</evidence>
<proteinExistence type="predicted"/>
<keyword evidence="1" id="KW-0863">Zinc-finger</keyword>
<dbReference type="GO" id="GO:0008270">
    <property type="term" value="F:zinc ion binding"/>
    <property type="evidence" value="ECO:0007669"/>
    <property type="project" value="UniProtKB-KW"/>
</dbReference>
<comment type="caution">
    <text evidence="5">The sequence shown here is derived from an EMBL/GenBank/DDBJ whole genome shotgun (WGS) entry which is preliminary data.</text>
</comment>
<keyword evidence="1" id="KW-0479">Metal-binding</keyword>
<dbReference type="InterPro" id="IPR013087">
    <property type="entry name" value="Znf_C2H2_type"/>
</dbReference>